<dbReference type="RefSeq" id="XP_024499512.1">
    <property type="nucleotide sequence ID" value="XM_024643307.1"/>
</dbReference>
<feature type="domain" description="RIC1 C-terminal alpha solenoid region" evidence="4">
    <location>
        <begin position="777"/>
        <end position="938"/>
    </location>
</feature>
<dbReference type="Pfam" id="PF07064">
    <property type="entry name" value="RIC1"/>
    <property type="match status" value="1"/>
</dbReference>
<dbReference type="WormBase" id="SRAE_X000204100">
    <property type="protein sequence ID" value="SRP07722"/>
    <property type="gene ID" value="WBGene00267619"/>
</dbReference>
<reference evidence="5" key="2">
    <citation type="submission" date="2014-09" db="EMBL/GenBank/DDBJ databases">
        <authorList>
            <person name="Aslett A.Martin."/>
        </authorList>
    </citation>
    <scope>NUCLEOTIDE SEQUENCE</scope>
    <source>
        <strain evidence="5">ED321 Heterogonic</strain>
    </source>
</reference>
<dbReference type="OMA" id="MVYDRAM"/>
<organism evidence="5">
    <name type="scientific">Strongyloides ratti</name>
    <name type="common">Parasitic roundworm</name>
    <dbReference type="NCBI Taxonomy" id="34506"/>
    <lineage>
        <taxon>Eukaryota</taxon>
        <taxon>Metazoa</taxon>
        <taxon>Ecdysozoa</taxon>
        <taxon>Nematoda</taxon>
        <taxon>Chromadorea</taxon>
        <taxon>Rhabditida</taxon>
        <taxon>Tylenchina</taxon>
        <taxon>Panagrolaimomorpha</taxon>
        <taxon>Strongyloidoidea</taxon>
        <taxon>Strongyloididae</taxon>
        <taxon>Strongyloides</taxon>
    </lineage>
</organism>
<sequence>MILPEGATIQIELPRSTSDSISSITPVYSILGNRDRSLIAVCSSDTICVYLAKPQILLASYKRDTEEVYEKGEYKRLYWKYDSKAIFVSTSKAYAYIYKVDISDEHCLDLFDSGNNDFSRKSKELFIKFPNISITLKHTVMIKLQAIITSLVPLKEEIFLALNDGWIHRLSWEGDFLEDMSFQVCDIPFNMDQINPKTTKNLPRHCFIVDMIYCPLIGGIATVFNNGRGGLLISNSPTFEKDNIFAIFAGKSSDYTTVSTNHKYRLIYFGKRNGGISAYHIDESNGSLVQSFKIEIKLSDSTELLSYVGACTLIQCLPQGNSFAAMFKSYNSNIPILAIFSPFGAQWWCTLENDSLRNENFLCGKLTAFDFGTEGFSLWVGTGTNNHLTIIPLARNIMINHPAMESVNNIIMLSDRHVHCSPSREREKNSRASYAIWNSIEIPFDYISLNWPIRYVACDEYCEKYLAVAGTRGFAIYNLVKKRWRLFRNEQQENNLSVTGGMIIWNNYLICVSCDIEKNQEEILFYNLLTGLDASSAYKYPIPNRVTMINFRRMYLMTLDVQSIITIYHISLSSSQIKVETCAEIKINELLPHPTCVVSIHLATSNNNSESPIFCPGLDTILINISGNLLVISPQNKEIGSSHSGNSFDKSKVFQLPQPILIASSVEHVWMNNCKENIPQLNKSLWINCGSKHMKVWLPLLHSSVSPKSSYIDDRAFLSRRIMLSLNTNIYPLIISSDYLTSGIKSVCSIIKENNDKNNEDVTVIFSSTRDNEVFIHQLLKQLLKRNLGIYSLEIATHCKNLPYFQHALELLLHNVLEEEATSSEPTPDPLMPRVVAFIKEFPEYLQTIVHCARKTELALWTYLFNACGHPKELFRRCLEEELLDIAVSYLIVLQSTESNYSSIQQASVLFEEALIKRKWEIARDIIRFLKSIDPSDMCDMFSGVNVSQKLSQQRGKTGICNIQQYSEDSFDYMFNEGPLVVKRKDNINKSEPSSPISDGIRNDSIVSNDDERNPLMIMHSNSSKAVSIPNYLNYILKQHANYLLEDYSLRDLAAFSIHLNYDLVTFFKDHVKNERKTIRNFSLALLKLHSQFHWPFPVQEDVIADSLSLKLGDIINVKVNGFDFDTNDNKSTTSMISNDDTISQIFVDSDIFQRSKVSIKSKNEIIWILNKIITAGSYEWIFLFSVFSKNFDLFKKSLNIIKKEMVLSLQTVHHIQNGYEHLVQWSKINCIGYSNFLETISYSIKNMSDIMSFQNNCHHLLAGKKNITTINLI</sequence>
<dbReference type="PANTHER" id="PTHR22746">
    <property type="entry name" value="RAB6A-GEF COMPLEX PARTNER PROTEIN 1"/>
    <property type="match status" value="1"/>
</dbReference>
<dbReference type="EMBL" id="LN609398">
    <property type="protein sequence ID" value="CEF60303.1"/>
    <property type="molecule type" value="Genomic_DNA"/>
</dbReference>
<dbReference type="WBParaSite" id="SRAE_X000204100.1">
    <property type="protein sequence ID" value="SRAE_X000204100.1"/>
    <property type="gene ID" value="WBGene00267619"/>
</dbReference>
<dbReference type="OrthoDB" id="67540at2759"/>
<dbReference type="Proteomes" id="UP000035682">
    <property type="component" value="Unplaced"/>
</dbReference>
<keyword evidence="2" id="KW-0472">Membrane</keyword>
<evidence type="ECO:0000313" key="7">
    <source>
        <dbReference type="WBParaSite" id="SRAE_X000204100.1"/>
    </source>
</evidence>
<evidence type="ECO:0000313" key="8">
    <source>
        <dbReference type="WormBase" id="SRAE_X000204100"/>
    </source>
</evidence>
<evidence type="ECO:0000313" key="6">
    <source>
        <dbReference type="Proteomes" id="UP000035682"/>
    </source>
</evidence>
<dbReference type="GO" id="GO:0006886">
    <property type="term" value="P:intracellular protein transport"/>
    <property type="evidence" value="ECO:0007669"/>
    <property type="project" value="InterPro"/>
</dbReference>
<dbReference type="Pfam" id="PF25440">
    <property type="entry name" value="Beta-prop_RIC1_2nd"/>
    <property type="match status" value="1"/>
</dbReference>
<evidence type="ECO:0000256" key="2">
    <source>
        <dbReference type="ARBA" id="ARBA00023136"/>
    </source>
</evidence>
<evidence type="ECO:0000256" key="1">
    <source>
        <dbReference type="ARBA" id="ARBA00004370"/>
    </source>
</evidence>
<dbReference type="InterPro" id="IPR009771">
    <property type="entry name" value="RIC1_C"/>
</dbReference>
<dbReference type="CTD" id="36385113"/>
<protein>
    <recommendedName>
        <fullName evidence="3">Protein RIC1 homolog</fullName>
    </recommendedName>
</protein>
<evidence type="ECO:0000256" key="3">
    <source>
        <dbReference type="ARBA" id="ARBA00029879"/>
    </source>
</evidence>
<accession>A0A090MQ71</accession>
<keyword evidence="6" id="KW-1185">Reference proteome</keyword>
<comment type="subcellular location">
    <subcellularLocation>
        <location evidence="1">Membrane</location>
    </subcellularLocation>
</comment>
<dbReference type="GO" id="GO:0034066">
    <property type="term" value="C:Ric1-Rgp1 guanyl-nucleotide exchange factor complex"/>
    <property type="evidence" value="ECO:0007669"/>
    <property type="project" value="InterPro"/>
</dbReference>
<dbReference type="InterPro" id="IPR040096">
    <property type="entry name" value="Ric1"/>
</dbReference>
<evidence type="ECO:0000313" key="5">
    <source>
        <dbReference type="EMBL" id="CEF60303.1"/>
    </source>
</evidence>
<name>A0A090MQ71_STRRB</name>
<evidence type="ECO:0000259" key="4">
    <source>
        <dbReference type="Pfam" id="PF07064"/>
    </source>
</evidence>
<gene>
    <name evidence="5 7 8" type="ORF">SRAE_X000204100</name>
</gene>
<dbReference type="GO" id="GO:0000139">
    <property type="term" value="C:Golgi membrane"/>
    <property type="evidence" value="ECO:0007669"/>
    <property type="project" value="TreeGrafter"/>
</dbReference>
<dbReference type="AlphaFoldDB" id="A0A090MQ71"/>
<proteinExistence type="predicted"/>
<dbReference type="GO" id="GO:0005829">
    <property type="term" value="C:cytosol"/>
    <property type="evidence" value="ECO:0007669"/>
    <property type="project" value="TreeGrafter"/>
</dbReference>
<reference evidence="6" key="1">
    <citation type="submission" date="2014-09" db="EMBL/GenBank/DDBJ databases">
        <authorList>
            <person name="Martin A.A."/>
        </authorList>
    </citation>
    <scope>NUCLEOTIDE SEQUENCE</scope>
    <source>
        <strain evidence="6">ED321</strain>
    </source>
</reference>
<reference evidence="7" key="3">
    <citation type="submission" date="2020-12" db="UniProtKB">
        <authorList>
            <consortium name="WormBaseParasite"/>
        </authorList>
    </citation>
    <scope>IDENTIFICATION</scope>
</reference>
<dbReference type="SUPFAM" id="SSF69322">
    <property type="entry name" value="Tricorn protease domain 2"/>
    <property type="match status" value="1"/>
</dbReference>
<dbReference type="GeneID" id="36385113"/>
<dbReference type="PANTHER" id="PTHR22746:SF10">
    <property type="entry name" value="GUANINE NUCLEOTIDE EXCHANGE FACTOR SUBUNIT RIC1"/>
    <property type="match status" value="1"/>
</dbReference>
<dbReference type="GO" id="GO:0042147">
    <property type="term" value="P:retrograde transport, endosome to Golgi"/>
    <property type="evidence" value="ECO:0007669"/>
    <property type="project" value="TreeGrafter"/>
</dbReference>